<reference evidence="5" key="1">
    <citation type="journal article" date="2019" name="Int. J. Syst. Evol. Microbiol.">
        <title>The Global Catalogue of Microorganisms (GCM) 10K type strain sequencing project: providing services to taxonomists for standard genome sequencing and annotation.</title>
        <authorList>
            <consortium name="The Broad Institute Genomics Platform"/>
            <consortium name="The Broad Institute Genome Sequencing Center for Infectious Disease"/>
            <person name="Wu L."/>
            <person name="Ma J."/>
        </authorList>
    </citation>
    <scope>NUCLEOTIDE SEQUENCE [LARGE SCALE GENOMIC DNA]</scope>
    <source>
        <strain evidence="5">JCM 16014</strain>
    </source>
</reference>
<evidence type="ECO:0000256" key="1">
    <source>
        <dbReference type="ARBA" id="ARBA00007806"/>
    </source>
</evidence>
<proteinExistence type="inferred from homology"/>
<dbReference type="Gene3D" id="2.80.10.50">
    <property type="match status" value="2"/>
</dbReference>
<dbReference type="Proteomes" id="UP001500751">
    <property type="component" value="Unassembled WGS sequence"/>
</dbReference>
<dbReference type="InterPro" id="IPR013780">
    <property type="entry name" value="Glyco_hydro_b"/>
</dbReference>
<evidence type="ECO:0000313" key="5">
    <source>
        <dbReference type="Proteomes" id="UP001500751"/>
    </source>
</evidence>
<dbReference type="CDD" id="cd06595">
    <property type="entry name" value="GH31_u1"/>
    <property type="match status" value="1"/>
</dbReference>
<dbReference type="SUPFAM" id="SSF51445">
    <property type="entry name" value="(Trans)glycosidases"/>
    <property type="match status" value="1"/>
</dbReference>
<dbReference type="Gene3D" id="3.20.20.80">
    <property type="entry name" value="Glycosidases"/>
    <property type="match status" value="1"/>
</dbReference>
<keyword evidence="5" id="KW-1185">Reference proteome</keyword>
<dbReference type="SUPFAM" id="SSF49785">
    <property type="entry name" value="Galactose-binding domain-like"/>
    <property type="match status" value="1"/>
</dbReference>
<dbReference type="InterPro" id="IPR008979">
    <property type="entry name" value="Galactose-bd-like_sf"/>
</dbReference>
<name>A0ABP5GL64_9ACTN</name>
<dbReference type="InterPro" id="IPR048395">
    <property type="entry name" value="Glyco_hydro_31_C"/>
</dbReference>
<dbReference type="PANTHER" id="PTHR43863:SF2">
    <property type="entry name" value="MALTASE-GLUCOAMYLASE"/>
    <property type="match status" value="1"/>
</dbReference>
<feature type="chain" id="PRO_5045634608" description="CBM6 domain-containing protein" evidence="2">
    <location>
        <begin position="19"/>
        <end position="1183"/>
    </location>
</feature>
<dbReference type="InterPro" id="IPR005084">
    <property type="entry name" value="CBM6"/>
</dbReference>
<sequence>MRLAAAAALLALTTSALYAPGDATAAAPALTAAAPTVTGPVVDGNARFEVLTPTLVRMEYAGDGKFQDAATFNAVNRSFPAVSFTSSVSTVGGVAYRVIDTGSVTLRWQENSGPFTAANTSVTVSGTGVTAAPSFPSHCPFATACEAENGLLSWGAMTAYDHANHTGSGFVAGFGQVHSAVQQDVSSVPASGTYQLSVRYANATGGDGKNVTRTLSTTVNGAPGPTLSLPVTGSWDTWSSVSVPVTLAAGVNTVGVVQNASDSGNVNLDSLAVTSSGAAYPAPGAPAALLTTAYGAGPTDTLGGWASSLDNQNPATATERPGILDRDGWYLLDDSRSALLNANNTVTDRPGHSGQPYEDGYLFGYGTNYKQGLSDLNALTGATNLLPQSAYGVWYSRYYAYSTADYENTLLPTFRSTFTPLDWLVIDTDWKAPNQWNGWNWNSSLFPDPNAFLAWTKQQGLQTSLNIHVGISGSDPQFPAANTTAGGLAPDPTRSGDYEFDWSNPNQLAAYFNLHKPFEQQGVREWWLDYCGCGNSTASDPHVAPGNFINQAYAQDGTARGLRGFSFGRIGSSAQAGDDGNYALGPWSERRNTMQFTGDTEATWAMMALEAQFDGDEAAAGISNVSHDIGSFHGNHLADDMYARWVQLGAFQPVLRLHSDHGDRLPWNYGAAADASAERFLRLREALVPYTYTLAAQASATGVPIIRPLYLDYPANNEAYTSKQEYLYGDNVLVAPITSPSDANGNGSVSAWIPPGTWTDYFTGTSYTGPSTVTITDPLSAMPVLIKSGGIMPTRTDFVGDAAQSPLTQVTLSVAAGADGSFSLYQDAGEGNGYKTGQSTSTPIAWSDAARTVTVGPDTGTFSGAATQRSYTLRLSNATAPTAVLVDGVQVPETAWSYNPNERVTTVVTGALSVSAQHTIRLSGSATANPTGGEVLGDGGLCLDVRGSGTANGTALQLYTCNHSTAQQATYTAANTVQVLGKCADAANAGTANGTLVQLWDCNGTGSQAWVAQANGQLVNPQSGRCLTVPGGNTTPGAVQLQLQDCGAGAAQVWKLPPGPLTGPGGLCADVANADPASATGVQLWSCNQTDAQRWSTPGDGTIRVFGKCLDVRSGATANGTAIQLYDCNGTGSQAWTSRSDGSLLNPQSGRCLDDPNNAEKAGDQLEIYDCNGTAAQKFRIGG</sequence>
<feature type="signal peptide" evidence="2">
    <location>
        <begin position="1"/>
        <end position="18"/>
    </location>
</feature>
<dbReference type="InterPro" id="IPR000322">
    <property type="entry name" value="Glyco_hydro_31_TIM"/>
</dbReference>
<dbReference type="PROSITE" id="PS50231">
    <property type="entry name" value="RICIN_B_LECTIN"/>
    <property type="match status" value="2"/>
</dbReference>
<organism evidence="4 5">
    <name type="scientific">Catenulispora yoronensis</name>
    <dbReference type="NCBI Taxonomy" id="450799"/>
    <lineage>
        <taxon>Bacteria</taxon>
        <taxon>Bacillati</taxon>
        <taxon>Actinomycetota</taxon>
        <taxon>Actinomycetes</taxon>
        <taxon>Catenulisporales</taxon>
        <taxon>Catenulisporaceae</taxon>
        <taxon>Catenulispora</taxon>
    </lineage>
</organism>
<dbReference type="InterPro" id="IPR035992">
    <property type="entry name" value="Ricin_B-like_lectins"/>
</dbReference>
<dbReference type="Pfam" id="PF01055">
    <property type="entry name" value="Glyco_hydro_31_2nd"/>
    <property type="match status" value="1"/>
</dbReference>
<dbReference type="InterPro" id="IPR033403">
    <property type="entry name" value="DUF5110"/>
</dbReference>
<dbReference type="InterPro" id="IPR000772">
    <property type="entry name" value="Ricin_B_lectin"/>
</dbReference>
<dbReference type="Pfam" id="PF17137">
    <property type="entry name" value="DUF5110"/>
    <property type="match status" value="1"/>
</dbReference>
<dbReference type="SUPFAM" id="SSF50370">
    <property type="entry name" value="Ricin B-like lectins"/>
    <property type="match status" value="2"/>
</dbReference>
<dbReference type="SUPFAM" id="SSF51011">
    <property type="entry name" value="Glycosyl hydrolase domain"/>
    <property type="match status" value="1"/>
</dbReference>
<dbReference type="CDD" id="cd04083">
    <property type="entry name" value="CBM35_Lmo2446-like"/>
    <property type="match status" value="1"/>
</dbReference>
<dbReference type="Pfam" id="PF03422">
    <property type="entry name" value="CBM_6"/>
    <property type="match status" value="1"/>
</dbReference>
<evidence type="ECO:0000256" key="2">
    <source>
        <dbReference type="SAM" id="SignalP"/>
    </source>
</evidence>
<dbReference type="Pfam" id="PF21365">
    <property type="entry name" value="Glyco_hydro_31_3rd"/>
    <property type="match status" value="1"/>
</dbReference>
<dbReference type="Gene3D" id="2.60.120.260">
    <property type="entry name" value="Galactose-binding domain-like"/>
    <property type="match status" value="1"/>
</dbReference>
<feature type="domain" description="CBM6" evidence="3">
    <location>
        <begin position="143"/>
        <end position="274"/>
    </location>
</feature>
<dbReference type="EMBL" id="BAAAQN010000048">
    <property type="protein sequence ID" value="GAA2049932.1"/>
    <property type="molecule type" value="Genomic_DNA"/>
</dbReference>
<protein>
    <recommendedName>
        <fullName evidence="3">CBM6 domain-containing protein</fullName>
    </recommendedName>
</protein>
<dbReference type="InterPro" id="IPR051816">
    <property type="entry name" value="Glycosyl_Hydrolase_31"/>
</dbReference>
<evidence type="ECO:0000313" key="4">
    <source>
        <dbReference type="EMBL" id="GAA2049932.1"/>
    </source>
</evidence>
<dbReference type="PROSITE" id="PS51175">
    <property type="entry name" value="CBM6"/>
    <property type="match status" value="1"/>
</dbReference>
<accession>A0ABP5GL64</accession>
<gene>
    <name evidence="4" type="ORF">GCM10009839_65130</name>
</gene>
<dbReference type="RefSeq" id="WP_344669526.1">
    <property type="nucleotide sequence ID" value="NZ_BAAAQN010000048.1"/>
</dbReference>
<dbReference type="CDD" id="cd23451">
    <property type="entry name" value="beta-trefoil_Ricin_laminarinase"/>
    <property type="match status" value="2"/>
</dbReference>
<dbReference type="Gene3D" id="2.60.40.1180">
    <property type="entry name" value="Golgi alpha-mannosidase II"/>
    <property type="match status" value="2"/>
</dbReference>
<comment type="caution">
    <text evidence="4">The sequence shown here is derived from an EMBL/GenBank/DDBJ whole genome shotgun (WGS) entry which is preliminary data.</text>
</comment>
<evidence type="ECO:0000259" key="3">
    <source>
        <dbReference type="PROSITE" id="PS51175"/>
    </source>
</evidence>
<keyword evidence="2" id="KW-0732">Signal</keyword>
<comment type="similarity">
    <text evidence="1">Belongs to the glycosyl hydrolase 31 family.</text>
</comment>
<dbReference type="Pfam" id="PF00652">
    <property type="entry name" value="Ricin_B_lectin"/>
    <property type="match status" value="2"/>
</dbReference>
<dbReference type="SMART" id="SM00458">
    <property type="entry name" value="RICIN"/>
    <property type="match status" value="2"/>
</dbReference>
<dbReference type="InterPro" id="IPR017853">
    <property type="entry name" value="GH"/>
</dbReference>
<dbReference type="PANTHER" id="PTHR43863">
    <property type="entry name" value="HYDROLASE, PUTATIVE (AFU_ORTHOLOGUE AFUA_1G03140)-RELATED"/>
    <property type="match status" value="1"/>
</dbReference>